<name>A0A6P7IWV9_9TELE</name>
<feature type="region of interest" description="Disordered" evidence="17">
    <location>
        <begin position="646"/>
        <end position="685"/>
    </location>
</feature>
<dbReference type="OrthoDB" id="196131at2759"/>
<feature type="compositionally biased region" description="Basic and acidic residues" evidence="17">
    <location>
        <begin position="791"/>
        <end position="805"/>
    </location>
</feature>
<dbReference type="FunCoup" id="A0A6P7IWV9">
    <property type="interactions" value="2300"/>
</dbReference>
<dbReference type="SUPFAM" id="SSF52540">
    <property type="entry name" value="P-loop containing nucleoside triphosphate hydrolases"/>
    <property type="match status" value="1"/>
</dbReference>
<dbReference type="GO" id="GO:0005634">
    <property type="term" value="C:nucleus"/>
    <property type="evidence" value="ECO:0007669"/>
    <property type="project" value="UniProtKB-SubCell"/>
</dbReference>
<dbReference type="RefSeq" id="XP_028267229.1">
    <property type="nucleotide sequence ID" value="XM_028411428.1"/>
</dbReference>
<evidence type="ECO:0000256" key="10">
    <source>
        <dbReference type="ARBA" id="ARBA00023054"/>
    </source>
</evidence>
<evidence type="ECO:0000256" key="17">
    <source>
        <dbReference type="SAM" id="MobiDB-lite"/>
    </source>
</evidence>
<dbReference type="GeneID" id="114439478"/>
<evidence type="ECO:0000256" key="3">
    <source>
        <dbReference type="ARBA" id="ARBA00012552"/>
    </source>
</evidence>
<dbReference type="AlphaFoldDB" id="A0A6P7IWV9"/>
<dbReference type="Pfam" id="PF00271">
    <property type="entry name" value="Helicase_C"/>
    <property type="match status" value="1"/>
</dbReference>
<dbReference type="PANTHER" id="PTHR47958">
    <property type="entry name" value="ATP-DEPENDENT RNA HELICASE DBP3"/>
    <property type="match status" value="1"/>
</dbReference>
<dbReference type="GO" id="GO:0005737">
    <property type="term" value="C:cytoplasm"/>
    <property type="evidence" value="ECO:0007669"/>
    <property type="project" value="UniProtKB-SubCell"/>
</dbReference>
<dbReference type="FunFam" id="3.40.50.300:FF:000079">
    <property type="entry name" value="probable ATP-dependent RNA helicase DDX17"/>
    <property type="match status" value="1"/>
</dbReference>
<dbReference type="SMART" id="SM00490">
    <property type="entry name" value="HELICc"/>
    <property type="match status" value="1"/>
</dbReference>
<dbReference type="PROSITE" id="PS51194">
    <property type="entry name" value="HELICASE_CTER"/>
    <property type="match status" value="1"/>
</dbReference>
<dbReference type="InterPro" id="IPR014014">
    <property type="entry name" value="RNA_helicase_DEAD_Q_motif"/>
</dbReference>
<feature type="region of interest" description="Disordered" evidence="17">
    <location>
        <begin position="1"/>
        <end position="54"/>
    </location>
</feature>
<feature type="compositionally biased region" description="Gly residues" evidence="17">
    <location>
        <begin position="1"/>
        <end position="20"/>
    </location>
</feature>
<feature type="region of interest" description="Disordered" evidence="17">
    <location>
        <begin position="130"/>
        <end position="150"/>
    </location>
</feature>
<keyword evidence="11" id="KW-0539">Nucleus</keyword>
<dbReference type="SMART" id="SM00487">
    <property type="entry name" value="DEXDc"/>
    <property type="match status" value="1"/>
</dbReference>
<feature type="compositionally biased region" description="Low complexity" evidence="17">
    <location>
        <begin position="724"/>
        <end position="743"/>
    </location>
</feature>
<evidence type="ECO:0000256" key="13">
    <source>
        <dbReference type="ARBA" id="ARBA00061633"/>
    </source>
</evidence>
<dbReference type="InParanoid" id="A0A6P7IWV9"/>
<dbReference type="InterPro" id="IPR011545">
    <property type="entry name" value="DEAD/DEAH_box_helicase_dom"/>
</dbReference>
<evidence type="ECO:0000256" key="12">
    <source>
        <dbReference type="ARBA" id="ARBA00047984"/>
    </source>
</evidence>
<evidence type="ECO:0000256" key="6">
    <source>
        <dbReference type="ARBA" id="ARBA00022801"/>
    </source>
</evidence>
<comment type="subcellular location">
    <subcellularLocation>
        <location evidence="2">Cytoplasm</location>
    </subcellularLocation>
    <subcellularLocation>
        <location evidence="1">Nucleus</location>
    </subcellularLocation>
</comment>
<dbReference type="InterPro" id="IPR027417">
    <property type="entry name" value="P-loop_NTPase"/>
</dbReference>
<feature type="short sequence motif" description="Q motif" evidence="16">
    <location>
        <begin position="251"/>
        <end position="279"/>
    </location>
</feature>
<gene>
    <name evidence="22" type="primary">ddx42</name>
</gene>
<dbReference type="PROSITE" id="PS51192">
    <property type="entry name" value="HELICASE_ATP_BIND_1"/>
    <property type="match status" value="1"/>
</dbReference>
<evidence type="ECO:0000259" key="20">
    <source>
        <dbReference type="PROSITE" id="PS51195"/>
    </source>
</evidence>
<dbReference type="InterPro" id="IPR000629">
    <property type="entry name" value="RNA-helicase_DEAD-box_CS"/>
</dbReference>
<reference evidence="22" key="1">
    <citation type="submission" date="2025-08" db="UniProtKB">
        <authorList>
            <consortium name="RefSeq"/>
        </authorList>
    </citation>
    <scope>IDENTIFICATION</scope>
</reference>
<keyword evidence="6" id="KW-0378">Hydrolase</keyword>
<keyword evidence="9" id="KW-0694">RNA-binding</keyword>
<feature type="domain" description="Helicase C-terminal" evidence="19">
    <location>
        <begin position="485"/>
        <end position="630"/>
    </location>
</feature>
<dbReference type="PROSITE" id="PS00039">
    <property type="entry name" value="DEAD_ATP_HELICASE"/>
    <property type="match status" value="1"/>
</dbReference>
<evidence type="ECO:0000256" key="4">
    <source>
        <dbReference type="ARBA" id="ARBA00022490"/>
    </source>
</evidence>
<feature type="compositionally biased region" description="Basic and acidic residues" evidence="17">
    <location>
        <begin position="813"/>
        <end position="872"/>
    </location>
</feature>
<feature type="compositionally biased region" description="Basic and acidic residues" evidence="17">
    <location>
        <begin position="130"/>
        <end position="146"/>
    </location>
</feature>
<comment type="similarity">
    <text evidence="13">Belongs to the DEAD box helicase family. DDX42 subfamily.</text>
</comment>
<organism evidence="21 22">
    <name type="scientific">Parambassis ranga</name>
    <name type="common">Indian glassy fish</name>
    <dbReference type="NCBI Taxonomy" id="210632"/>
    <lineage>
        <taxon>Eukaryota</taxon>
        <taxon>Metazoa</taxon>
        <taxon>Chordata</taxon>
        <taxon>Craniata</taxon>
        <taxon>Vertebrata</taxon>
        <taxon>Euteleostomi</taxon>
        <taxon>Actinopterygii</taxon>
        <taxon>Neopterygii</taxon>
        <taxon>Teleostei</taxon>
        <taxon>Neoteleostei</taxon>
        <taxon>Acanthomorphata</taxon>
        <taxon>Ovalentaria</taxon>
        <taxon>Ambassidae</taxon>
        <taxon>Parambassis</taxon>
    </lineage>
</organism>
<dbReference type="Proteomes" id="UP000515145">
    <property type="component" value="Chromosome 8"/>
</dbReference>
<dbReference type="GO" id="GO:0003724">
    <property type="term" value="F:RNA helicase activity"/>
    <property type="evidence" value="ECO:0007669"/>
    <property type="project" value="UniProtKB-EC"/>
</dbReference>
<feature type="compositionally biased region" description="Acidic residues" evidence="17">
    <location>
        <begin position="68"/>
        <end position="80"/>
    </location>
</feature>
<dbReference type="InterPro" id="IPR014001">
    <property type="entry name" value="Helicase_ATP-bd"/>
</dbReference>
<dbReference type="GO" id="GO:0005524">
    <property type="term" value="F:ATP binding"/>
    <property type="evidence" value="ECO:0007669"/>
    <property type="project" value="UniProtKB-KW"/>
</dbReference>
<dbReference type="CTD" id="11325"/>
<comment type="catalytic activity">
    <reaction evidence="12">
        <text>ATP + H2O = ADP + phosphate + H(+)</text>
        <dbReference type="Rhea" id="RHEA:13065"/>
        <dbReference type="ChEBI" id="CHEBI:15377"/>
        <dbReference type="ChEBI" id="CHEBI:15378"/>
        <dbReference type="ChEBI" id="CHEBI:30616"/>
        <dbReference type="ChEBI" id="CHEBI:43474"/>
        <dbReference type="ChEBI" id="CHEBI:456216"/>
        <dbReference type="EC" id="3.6.4.13"/>
    </reaction>
</comment>
<dbReference type="EC" id="3.6.4.13" evidence="3"/>
<evidence type="ECO:0000313" key="21">
    <source>
        <dbReference type="Proteomes" id="UP000515145"/>
    </source>
</evidence>
<feature type="compositionally biased region" description="Polar residues" evidence="17">
    <location>
        <begin position="31"/>
        <end position="54"/>
    </location>
</feature>
<feature type="compositionally biased region" description="Polar residues" evidence="17">
    <location>
        <begin position="744"/>
        <end position="780"/>
    </location>
</feature>
<evidence type="ECO:0000256" key="2">
    <source>
        <dbReference type="ARBA" id="ARBA00004496"/>
    </source>
</evidence>
<dbReference type="CDD" id="cd17952">
    <property type="entry name" value="DEADc_DDX42"/>
    <property type="match status" value="1"/>
</dbReference>
<feature type="compositionally biased region" description="Low complexity" evidence="17">
    <location>
        <begin position="671"/>
        <end position="684"/>
    </location>
</feature>
<keyword evidence="10" id="KW-0175">Coiled coil</keyword>
<protein>
    <recommendedName>
        <fullName evidence="14">ATP-dependent RNA helicase DDX42</fullName>
        <ecNumber evidence="3">3.6.4.13</ecNumber>
    </recommendedName>
    <alternativeName>
        <fullName evidence="15">DEAD box protein 42</fullName>
    </alternativeName>
</protein>
<evidence type="ECO:0000256" key="16">
    <source>
        <dbReference type="PROSITE-ProRule" id="PRU00552"/>
    </source>
</evidence>
<sequence>MNWNKGGSGIKRGFGFGGFSLAGKKEEPHLPQNSHTSFVPPGSSSGYGKNQQLPSFYKIGTKRANFDEENAYFEDDEEESSSNVDLPYIPAENSPTRQQMQSGGGSDSEDDPLDAFMAEVENQAAKDMRKIEEKEKEKKSAKGIRDDIEEEDEQEAYFRYMAENPTAGLTQEEEEENIDYDSDGNPVASATKKIIMPLPPIDHSEIDYPPFEKNFYNEHEELGNLNGTQVLELRHKLNLRVSGAAPPKPCTSFAHFGFDEQLMHQIRKSEYTQPTPIQCQGVPIALSGRDMIGIAKTGSGKTAAFIWPIMVHIMDQKELEDGEGPIAVIVCPTRELCQQIHAECKRFGKAYSLRSVAVYGGGSMWEQAKALQEGAEIVVCTPGRLIDHVKKKATSLQRVTYLVFDEADRMFDMGFEYQVRSIASHVRPDRQTLLFSATFRKKIERLARDILVDPIRVVQGDIGEANEDVTQMVELLLSGSDKWNWLTRRLVEFTSSGSVLIFVTKKANCEELATNLTQEGYSLGLLHGDMDQSERNKVISDFKRKNLPVLVATDVAARGLDIPSIRTVVNYDVARDIDTHTHRIGRTGRAGEKGVAYTLLTNKDTTFAGDLVRNLEGANQSVSKELMDLAMQNPWFRKSRFKGGKGKKLNIGGGGLGYRERPGLGADSSERSSSSSSLLSSASSFEGYSKPATGAMGDRMSAMKQAFQAQYKSHFVAASSGPPKLSTKSNSSSGWTSAGSLSSVPTESPNGSERTHSATLSMSGFTSAGTLSSVPTSQTSYPPPAPPSQRDSSRDRHGDDRGRHGDSHHRHSDRSDRHSGEDRYGDRDRHGDRDRDRYGDRDRHSSSRHSDSRNGDGSKRDREDRRSDRESGGDDSFAVPEPPKRRKSRWDN</sequence>
<feature type="domain" description="DEAD-box RNA helicase Q" evidence="20">
    <location>
        <begin position="251"/>
        <end position="279"/>
    </location>
</feature>
<keyword evidence="21" id="KW-1185">Reference proteome</keyword>
<feature type="domain" description="Helicase ATP-binding" evidence="18">
    <location>
        <begin position="282"/>
        <end position="457"/>
    </location>
</feature>
<evidence type="ECO:0000256" key="9">
    <source>
        <dbReference type="ARBA" id="ARBA00022884"/>
    </source>
</evidence>
<evidence type="ECO:0000256" key="7">
    <source>
        <dbReference type="ARBA" id="ARBA00022806"/>
    </source>
</evidence>
<evidence type="ECO:0000256" key="8">
    <source>
        <dbReference type="ARBA" id="ARBA00022840"/>
    </source>
</evidence>
<evidence type="ECO:0000259" key="18">
    <source>
        <dbReference type="PROSITE" id="PS51192"/>
    </source>
</evidence>
<evidence type="ECO:0000256" key="14">
    <source>
        <dbReference type="ARBA" id="ARBA00068282"/>
    </source>
</evidence>
<keyword evidence="4" id="KW-0963">Cytoplasm</keyword>
<evidence type="ECO:0000256" key="11">
    <source>
        <dbReference type="ARBA" id="ARBA00023242"/>
    </source>
</evidence>
<keyword evidence="8" id="KW-0067">ATP-binding</keyword>
<dbReference type="CDD" id="cd18787">
    <property type="entry name" value="SF2_C_DEAD"/>
    <property type="match status" value="1"/>
</dbReference>
<dbReference type="PROSITE" id="PS51195">
    <property type="entry name" value="Q_MOTIF"/>
    <property type="match status" value="1"/>
</dbReference>
<evidence type="ECO:0000259" key="19">
    <source>
        <dbReference type="PROSITE" id="PS51194"/>
    </source>
</evidence>
<proteinExistence type="inferred from homology"/>
<dbReference type="Pfam" id="PF00270">
    <property type="entry name" value="DEAD"/>
    <property type="match status" value="1"/>
</dbReference>
<dbReference type="GO" id="GO:0003723">
    <property type="term" value="F:RNA binding"/>
    <property type="evidence" value="ECO:0007669"/>
    <property type="project" value="UniProtKB-KW"/>
</dbReference>
<dbReference type="Gene3D" id="3.40.50.300">
    <property type="entry name" value="P-loop containing nucleotide triphosphate hydrolases"/>
    <property type="match status" value="2"/>
</dbReference>
<dbReference type="GO" id="GO:0016787">
    <property type="term" value="F:hydrolase activity"/>
    <property type="evidence" value="ECO:0007669"/>
    <property type="project" value="UniProtKB-KW"/>
</dbReference>
<evidence type="ECO:0000256" key="1">
    <source>
        <dbReference type="ARBA" id="ARBA00004123"/>
    </source>
</evidence>
<feature type="region of interest" description="Disordered" evidence="17">
    <location>
        <begin position="68"/>
        <end position="112"/>
    </location>
</feature>
<evidence type="ECO:0000256" key="15">
    <source>
        <dbReference type="ARBA" id="ARBA00075438"/>
    </source>
</evidence>
<keyword evidence="7 22" id="KW-0347">Helicase</keyword>
<dbReference type="FunFam" id="3.40.50.300:FF:000524">
    <property type="entry name" value="ATP-dependent RNA helicase DDX42"/>
    <property type="match status" value="1"/>
</dbReference>
<keyword evidence="5" id="KW-0547">Nucleotide-binding</keyword>
<accession>A0A6P7IWV9</accession>
<feature type="region of interest" description="Disordered" evidence="17">
    <location>
        <begin position="718"/>
        <end position="892"/>
    </location>
</feature>
<dbReference type="InterPro" id="IPR001650">
    <property type="entry name" value="Helicase_C-like"/>
</dbReference>
<evidence type="ECO:0000256" key="5">
    <source>
        <dbReference type="ARBA" id="ARBA00022741"/>
    </source>
</evidence>
<evidence type="ECO:0000313" key="22">
    <source>
        <dbReference type="RefSeq" id="XP_028267229.1"/>
    </source>
</evidence>